<evidence type="ECO:0000256" key="5">
    <source>
        <dbReference type="ARBA" id="ARBA00022989"/>
    </source>
</evidence>
<accession>A0ABU5U1W7</accession>
<feature type="compositionally biased region" description="Basic and acidic residues" evidence="7">
    <location>
        <begin position="367"/>
        <end position="376"/>
    </location>
</feature>
<dbReference type="EMBL" id="JAYGHT010000130">
    <property type="protein sequence ID" value="MEA5521191.1"/>
    <property type="molecule type" value="Genomic_DNA"/>
</dbReference>
<dbReference type="InterPro" id="IPR036259">
    <property type="entry name" value="MFS_trans_sf"/>
</dbReference>
<feature type="domain" description="Mechanosensitive ion channel MscS C-terminal" evidence="10">
    <location>
        <begin position="632"/>
        <end position="720"/>
    </location>
</feature>
<dbReference type="RefSeq" id="WP_323274358.1">
    <property type="nucleotide sequence ID" value="NZ_JAYGHT010000130.1"/>
</dbReference>
<evidence type="ECO:0000256" key="7">
    <source>
        <dbReference type="SAM" id="MobiDB-lite"/>
    </source>
</evidence>
<feature type="transmembrane region" description="Helical" evidence="8">
    <location>
        <begin position="432"/>
        <end position="452"/>
    </location>
</feature>
<dbReference type="SUPFAM" id="SSF50182">
    <property type="entry name" value="Sm-like ribonucleoproteins"/>
    <property type="match status" value="1"/>
</dbReference>
<evidence type="ECO:0000313" key="11">
    <source>
        <dbReference type="EMBL" id="MEA5521191.1"/>
    </source>
</evidence>
<feature type="domain" description="Mechanosensitive ion channel MscS" evidence="9">
    <location>
        <begin position="564"/>
        <end position="626"/>
    </location>
</feature>
<protein>
    <submittedName>
        <fullName evidence="11">Mechanosensitive ion channel family protein</fullName>
    </submittedName>
</protein>
<name>A0ABU5U1W7_9CYAN</name>
<dbReference type="SUPFAM" id="SSF103473">
    <property type="entry name" value="MFS general substrate transporter"/>
    <property type="match status" value="1"/>
</dbReference>
<evidence type="ECO:0000256" key="6">
    <source>
        <dbReference type="ARBA" id="ARBA00023136"/>
    </source>
</evidence>
<evidence type="ECO:0000256" key="1">
    <source>
        <dbReference type="ARBA" id="ARBA00004651"/>
    </source>
</evidence>
<evidence type="ECO:0000259" key="9">
    <source>
        <dbReference type="Pfam" id="PF00924"/>
    </source>
</evidence>
<keyword evidence="6 8" id="KW-0472">Membrane</keyword>
<dbReference type="SUPFAM" id="SSF82689">
    <property type="entry name" value="Mechanosensitive channel protein MscS (YggB), C-terminal domain"/>
    <property type="match status" value="1"/>
</dbReference>
<reference evidence="11 12" key="1">
    <citation type="submission" date="2023-12" db="EMBL/GenBank/DDBJ databases">
        <title>Baltic Sea Cyanobacteria.</title>
        <authorList>
            <person name="Delbaje E."/>
            <person name="Fewer D.P."/>
            <person name="Shishido T.K."/>
        </authorList>
    </citation>
    <scope>NUCLEOTIDE SEQUENCE [LARGE SCALE GENOMIC DNA]</scope>
    <source>
        <strain evidence="11 12">CCNP 1315</strain>
    </source>
</reference>
<organism evidence="11 12">
    <name type="scientific">Limnoraphis robusta CCNP1315</name>
    <dbReference type="NCBI Taxonomy" id="3110306"/>
    <lineage>
        <taxon>Bacteria</taxon>
        <taxon>Bacillati</taxon>
        <taxon>Cyanobacteriota</taxon>
        <taxon>Cyanophyceae</taxon>
        <taxon>Oscillatoriophycideae</taxon>
        <taxon>Oscillatoriales</taxon>
        <taxon>Sirenicapillariaceae</taxon>
        <taxon>Limnoraphis</taxon>
    </lineage>
</organism>
<dbReference type="PANTHER" id="PTHR30460:SF0">
    <property type="entry name" value="MODERATE CONDUCTANCE MECHANOSENSITIVE CHANNEL YBIO"/>
    <property type="match status" value="1"/>
</dbReference>
<feature type="region of interest" description="Disordered" evidence="7">
    <location>
        <begin position="364"/>
        <end position="383"/>
    </location>
</feature>
<proteinExistence type="inferred from homology"/>
<evidence type="ECO:0000256" key="3">
    <source>
        <dbReference type="ARBA" id="ARBA00022475"/>
    </source>
</evidence>
<comment type="subcellular location">
    <subcellularLocation>
        <location evidence="1">Cell membrane</location>
        <topology evidence="1">Multi-pass membrane protein</topology>
    </subcellularLocation>
</comment>
<dbReference type="Gene3D" id="2.30.30.60">
    <property type="match status" value="1"/>
</dbReference>
<feature type="compositionally biased region" description="Polar residues" evidence="7">
    <location>
        <begin position="742"/>
        <end position="755"/>
    </location>
</feature>
<dbReference type="Pfam" id="PF00924">
    <property type="entry name" value="MS_channel_2nd"/>
    <property type="match status" value="1"/>
</dbReference>
<feature type="transmembrane region" description="Helical" evidence="8">
    <location>
        <begin position="295"/>
        <end position="317"/>
    </location>
</feature>
<dbReference type="InterPro" id="IPR006685">
    <property type="entry name" value="MscS_channel_2nd"/>
</dbReference>
<dbReference type="InterPro" id="IPR023408">
    <property type="entry name" value="MscS_beta-dom_sf"/>
</dbReference>
<evidence type="ECO:0000313" key="12">
    <source>
        <dbReference type="Proteomes" id="UP001301728"/>
    </source>
</evidence>
<feature type="transmembrane region" description="Helical" evidence="8">
    <location>
        <begin position="515"/>
        <end position="535"/>
    </location>
</feature>
<gene>
    <name evidence="11" type="ORF">VB854_19815</name>
</gene>
<dbReference type="Proteomes" id="UP001301728">
    <property type="component" value="Unassembled WGS sequence"/>
</dbReference>
<dbReference type="InterPro" id="IPR011066">
    <property type="entry name" value="MscS_channel_C_sf"/>
</dbReference>
<keyword evidence="4 8" id="KW-0812">Transmembrane</keyword>
<comment type="caution">
    <text evidence="11">The sequence shown here is derived from an EMBL/GenBank/DDBJ whole genome shotgun (WGS) entry which is preliminary data.</text>
</comment>
<feature type="region of interest" description="Disordered" evidence="7">
    <location>
        <begin position="732"/>
        <end position="755"/>
    </location>
</feature>
<dbReference type="InterPro" id="IPR010920">
    <property type="entry name" value="LSM_dom_sf"/>
</dbReference>
<evidence type="ECO:0000256" key="2">
    <source>
        <dbReference type="ARBA" id="ARBA00008017"/>
    </source>
</evidence>
<dbReference type="PANTHER" id="PTHR30460">
    <property type="entry name" value="MODERATE CONDUCTANCE MECHANOSENSITIVE CHANNEL YBIO"/>
    <property type="match status" value="1"/>
</dbReference>
<keyword evidence="3" id="KW-1003">Cell membrane</keyword>
<dbReference type="Gene3D" id="3.30.70.100">
    <property type="match status" value="1"/>
</dbReference>
<sequence>MLKFTDIRIGIIRTLEAFSSHLQSRQANLMRFLSVSLLTFILTVTGIPTATAQLPFIPIPTETATDNEVPIFNALNKPFNCANLQLCSNVWMTGNFKPILTIASPSATVEQQNISLPVDLRARQIQRQLNLIQEEALRRARSNQSNPDISLNKSNTSAKKIILEQSRETQIGKTLTSPSERNEENLHPATPEIEVALENNIPVIFIPSQEGFLKQTLLSVQEWDVIPNQALLVPSDIKQQEQIRQWREQISESNPNLSYRKTEAFVLARIWQNKIRQQLSNSLKEQGSILENPLFFVKTFSPTFAVVLLLSFIFFWLKKQVKARRRKLQKTLENLEKSVAVEPDTTSEELAAKAAQAEEAINAAKNTDSHQTDEQPARSSKYHNNSSDLADIPFDLVASGVESLWQYITQNSLKQQSFLKQRINLMLLFENISLWIQVIIWGVGIAVIMFFYAPTRVYAGLLATSPIWIALIWIFFSIADKVVDFFIDFLLSRWATEAQQTSSTPQRYTMRVKTYSAALSQTTTVIAYGLATILSLSVLGLSTQGLASAGIITLIATYIFQPHITNIIRGCLILLTDQFAVGDVIVVGSVAGFVEKMNLYMTHLRGDEGRLISIPNGNIDIVQNLTKEWSRVDFKIEIAYDADVKHALEVIHQVAEEMRCEPQWQDLILEPASILGVDGITHNGILIQVWIKTQPIQQWAVGREFRLRIKLAFDREGIAIGMPQRLLWHHEEESSHNDGNGHHSQLRSSSKNNDN</sequence>
<dbReference type="InterPro" id="IPR049278">
    <property type="entry name" value="MS_channel_C"/>
</dbReference>
<feature type="compositionally biased region" description="Basic and acidic residues" evidence="7">
    <location>
        <begin position="732"/>
        <end position="741"/>
    </location>
</feature>
<keyword evidence="12" id="KW-1185">Reference proteome</keyword>
<evidence type="ECO:0000256" key="8">
    <source>
        <dbReference type="SAM" id="Phobius"/>
    </source>
</evidence>
<dbReference type="InterPro" id="IPR045276">
    <property type="entry name" value="YbiO_bact"/>
</dbReference>
<keyword evidence="5 8" id="KW-1133">Transmembrane helix</keyword>
<dbReference type="Pfam" id="PF21082">
    <property type="entry name" value="MS_channel_3rd"/>
    <property type="match status" value="1"/>
</dbReference>
<evidence type="ECO:0000259" key="10">
    <source>
        <dbReference type="Pfam" id="PF21082"/>
    </source>
</evidence>
<evidence type="ECO:0000256" key="4">
    <source>
        <dbReference type="ARBA" id="ARBA00022692"/>
    </source>
</evidence>
<feature type="transmembrane region" description="Helical" evidence="8">
    <location>
        <begin position="572"/>
        <end position="594"/>
    </location>
</feature>
<feature type="transmembrane region" description="Helical" evidence="8">
    <location>
        <begin position="458"/>
        <end position="479"/>
    </location>
</feature>
<comment type="similarity">
    <text evidence="2">Belongs to the MscS (TC 1.A.23) family.</text>
</comment>
<dbReference type="Gene3D" id="1.10.287.1260">
    <property type="match status" value="1"/>
</dbReference>
<feature type="transmembrane region" description="Helical" evidence="8">
    <location>
        <begin position="541"/>
        <end position="560"/>
    </location>
</feature>